<evidence type="ECO:0000313" key="2">
    <source>
        <dbReference type="EMBL" id="PWV67949.1"/>
    </source>
</evidence>
<feature type="region of interest" description="Disordered" evidence="1">
    <location>
        <begin position="103"/>
        <end position="155"/>
    </location>
</feature>
<proteinExistence type="predicted"/>
<name>A0A317N329_9NOCA</name>
<sequence length="310" mass="31215">MNTTVAGAWPIRTDAHTPASHRAARPLRLRHWTTRQAHRVTAALTAPLPVHTPYTRRTPGSQPSTAGTSAAGTSTTNPDRDPPPRYELAVAVFTTSPSGVQAIPGGVILPSDPSRPSPVPQTANPADEAVRSRSATAIGPGSSTESAISTSASVPGATISGPSISVADVGACADVGARIDGGARTDGRAGAGVVAVPHLGAGGSAGCRGAGGSESNMLCRNESVRDWWGGDGSRVGRLCDGCRATAVGGWSASVQPGVRCGQCEGATEGSCGVVCRNRTGLHGVRVRHRDGGGGTDCGGHPRGAESAWSW</sequence>
<dbReference type="AlphaFoldDB" id="A0A317N329"/>
<accession>A0A317N329</accession>
<evidence type="ECO:0000313" key="3">
    <source>
        <dbReference type="Proteomes" id="UP000246410"/>
    </source>
</evidence>
<feature type="compositionally biased region" description="Low complexity" evidence="1">
    <location>
        <begin position="142"/>
        <end position="153"/>
    </location>
</feature>
<organism evidence="2 3">
    <name type="scientific">Nocardia neocaledoniensis</name>
    <dbReference type="NCBI Taxonomy" id="236511"/>
    <lineage>
        <taxon>Bacteria</taxon>
        <taxon>Bacillati</taxon>
        <taxon>Actinomycetota</taxon>
        <taxon>Actinomycetes</taxon>
        <taxon>Mycobacteriales</taxon>
        <taxon>Nocardiaceae</taxon>
        <taxon>Nocardia</taxon>
    </lineage>
</organism>
<reference evidence="2 3" key="1">
    <citation type="submission" date="2018-05" db="EMBL/GenBank/DDBJ databases">
        <title>Genomic Encyclopedia of Type Strains, Phase IV (KMG-IV): sequencing the most valuable type-strain genomes for metagenomic binning, comparative biology and taxonomic classification.</title>
        <authorList>
            <person name="Goeker M."/>
        </authorList>
    </citation>
    <scope>NUCLEOTIDE SEQUENCE [LARGE SCALE GENOMIC DNA]</scope>
    <source>
        <strain evidence="2 3">DSM 44717</strain>
    </source>
</reference>
<dbReference type="Proteomes" id="UP000246410">
    <property type="component" value="Unassembled WGS sequence"/>
</dbReference>
<evidence type="ECO:0000256" key="1">
    <source>
        <dbReference type="SAM" id="MobiDB-lite"/>
    </source>
</evidence>
<feature type="region of interest" description="Disordered" evidence="1">
    <location>
        <begin position="41"/>
        <end position="85"/>
    </location>
</feature>
<feature type="region of interest" description="Disordered" evidence="1">
    <location>
        <begin position="1"/>
        <end position="24"/>
    </location>
</feature>
<gene>
    <name evidence="2" type="ORF">DFR69_118124</name>
</gene>
<feature type="compositionally biased region" description="Low complexity" evidence="1">
    <location>
        <begin position="64"/>
        <end position="76"/>
    </location>
</feature>
<comment type="caution">
    <text evidence="2">The sequence shown here is derived from an EMBL/GenBank/DDBJ whole genome shotgun (WGS) entry which is preliminary data.</text>
</comment>
<protein>
    <submittedName>
        <fullName evidence="2">Uncharacterized protein</fullName>
    </submittedName>
</protein>
<keyword evidence="3" id="KW-1185">Reference proteome</keyword>
<dbReference type="EMBL" id="QGTL01000018">
    <property type="protein sequence ID" value="PWV67949.1"/>
    <property type="molecule type" value="Genomic_DNA"/>
</dbReference>